<evidence type="ECO:0000313" key="4">
    <source>
        <dbReference type="Proteomes" id="UP000051645"/>
    </source>
</evidence>
<dbReference type="AlphaFoldDB" id="A0A0R2FJ96"/>
<dbReference type="Gene3D" id="3.40.50.720">
    <property type="entry name" value="NAD(P)-binding Rossmann-like Domain"/>
    <property type="match status" value="1"/>
</dbReference>
<evidence type="ECO:0000313" key="3">
    <source>
        <dbReference type="EMBL" id="KRN32898.1"/>
    </source>
</evidence>
<dbReference type="EMBL" id="JQAT01000002">
    <property type="protein sequence ID" value="KRN28691.1"/>
    <property type="molecule type" value="Genomic_DNA"/>
</dbReference>
<dbReference type="Proteomes" id="UP000051645">
    <property type="component" value="Unassembled WGS sequence"/>
</dbReference>
<evidence type="ECO:0000313" key="2">
    <source>
        <dbReference type="EMBL" id="KRN28691.1"/>
    </source>
</evidence>
<dbReference type="OrthoDB" id="9803892at2"/>
<dbReference type="Pfam" id="PF13460">
    <property type="entry name" value="NAD_binding_10"/>
    <property type="match status" value="1"/>
</dbReference>
<dbReference type="PATRIC" id="fig|81857.3.peg.897"/>
<feature type="domain" description="NAD(P)-binding" evidence="1">
    <location>
        <begin position="7"/>
        <end position="187"/>
    </location>
</feature>
<dbReference type="EMBL" id="JQAZ01000002">
    <property type="protein sequence ID" value="KRN32898.1"/>
    <property type="molecule type" value="Genomic_DNA"/>
</dbReference>
<evidence type="ECO:0000259" key="1">
    <source>
        <dbReference type="Pfam" id="PF13460"/>
    </source>
</evidence>
<dbReference type="PANTHER" id="PTHR43355:SF2">
    <property type="entry name" value="FLAVIN REDUCTASE (NADPH)"/>
    <property type="match status" value="1"/>
</dbReference>
<dbReference type="GO" id="GO:0004074">
    <property type="term" value="F:biliverdin reductase [NAD(P)H] activity"/>
    <property type="evidence" value="ECO:0007669"/>
    <property type="project" value="TreeGrafter"/>
</dbReference>
<name>A0A0R2FJ96_9LACO</name>
<organism evidence="2 5">
    <name type="scientific">Lactobacillus selangorensis</name>
    <dbReference type="NCBI Taxonomy" id="81857"/>
    <lineage>
        <taxon>Bacteria</taxon>
        <taxon>Bacillati</taxon>
        <taxon>Bacillota</taxon>
        <taxon>Bacilli</taxon>
        <taxon>Lactobacillales</taxon>
        <taxon>Lactobacillaceae</taxon>
        <taxon>Lactobacillus</taxon>
    </lineage>
</organism>
<dbReference type="InterPro" id="IPR036291">
    <property type="entry name" value="NAD(P)-bd_dom_sf"/>
</dbReference>
<accession>A0A0R2FJ96</accession>
<proteinExistence type="predicted"/>
<keyword evidence="4" id="KW-1185">Reference proteome</keyword>
<dbReference type="InterPro" id="IPR051606">
    <property type="entry name" value="Polyketide_Oxido-like"/>
</dbReference>
<gene>
    <name evidence="2" type="ORF">IV38_GL000895</name>
    <name evidence="3" type="ORF">IV40_GL000958</name>
</gene>
<evidence type="ECO:0000313" key="5">
    <source>
        <dbReference type="Proteomes" id="UP000051751"/>
    </source>
</evidence>
<dbReference type="Proteomes" id="UP000051751">
    <property type="component" value="Unassembled WGS sequence"/>
</dbReference>
<dbReference type="PANTHER" id="PTHR43355">
    <property type="entry name" value="FLAVIN REDUCTASE (NADPH)"/>
    <property type="match status" value="1"/>
</dbReference>
<sequence>MKAMILGAAGQIGRMVTDDVLAQSDLDLVLYGRNVTTRLADKASDRVTLVDGTFEENDKIKQNLSDVDMVYISYVATPDIMQSLIDDMDATGVKRLIALSIPDIYQEVTGPFQAWYRQHTGLTWQSDRAESAKILEASDLDYVLLRVTWLYNQEGNTKIEVSKKGEPFKDAQITREAVAQFVTDLLDGKEDYHRESLGVGEPGTEWSKPSFY</sequence>
<dbReference type="SUPFAM" id="SSF51735">
    <property type="entry name" value="NAD(P)-binding Rossmann-fold domains"/>
    <property type="match status" value="1"/>
</dbReference>
<dbReference type="InterPro" id="IPR016040">
    <property type="entry name" value="NAD(P)-bd_dom"/>
</dbReference>
<reference evidence="4 5" key="1">
    <citation type="journal article" date="2015" name="Genome Announc.">
        <title>Expanding the biotechnology potential of lactobacilli through comparative genomics of 213 strains and associated genera.</title>
        <authorList>
            <person name="Sun Z."/>
            <person name="Harris H.M."/>
            <person name="McCann A."/>
            <person name="Guo C."/>
            <person name="Argimon S."/>
            <person name="Zhang W."/>
            <person name="Yang X."/>
            <person name="Jeffery I.B."/>
            <person name="Cooney J.C."/>
            <person name="Kagawa T.F."/>
            <person name="Liu W."/>
            <person name="Song Y."/>
            <person name="Salvetti E."/>
            <person name="Wrobel A."/>
            <person name="Rasinkangas P."/>
            <person name="Parkhill J."/>
            <person name="Rea M.C."/>
            <person name="O'Sullivan O."/>
            <person name="Ritari J."/>
            <person name="Douillard F.P."/>
            <person name="Paul Ross R."/>
            <person name="Yang R."/>
            <person name="Briner A.E."/>
            <person name="Felis G.E."/>
            <person name="de Vos W.M."/>
            <person name="Barrangou R."/>
            <person name="Klaenhammer T.R."/>
            <person name="Caufield P.W."/>
            <person name="Cui Y."/>
            <person name="Zhang H."/>
            <person name="O'Toole P.W."/>
        </authorList>
    </citation>
    <scope>NUCLEOTIDE SEQUENCE [LARGE SCALE GENOMIC DNA]</scope>
    <source>
        <strain evidence="2 5">ATCC BAA-66</strain>
        <strain evidence="3 4">DSM 13344</strain>
    </source>
</reference>
<comment type="caution">
    <text evidence="2">The sequence shown here is derived from an EMBL/GenBank/DDBJ whole genome shotgun (WGS) entry which is preliminary data.</text>
</comment>
<protein>
    <submittedName>
        <fullName evidence="2">NAD-dependent epimerase dehydratase</fullName>
    </submittedName>
</protein>
<dbReference type="RefSeq" id="WP_057769128.1">
    <property type="nucleotide sequence ID" value="NZ_JQAT01000002.1"/>
</dbReference>
<dbReference type="GO" id="GO:0042602">
    <property type="term" value="F:riboflavin reductase (NADPH) activity"/>
    <property type="evidence" value="ECO:0007669"/>
    <property type="project" value="TreeGrafter"/>
</dbReference>
<dbReference type="STRING" id="81857.IV38_GL000895"/>